<protein>
    <submittedName>
        <fullName evidence="2">Uncharacterized protein</fullName>
    </submittedName>
</protein>
<reference evidence="2 3" key="1">
    <citation type="journal article" date="2023" name="Sci. Data">
        <title>Genome assembly of the Korean intertidal mud-creeper Batillaria attramentaria.</title>
        <authorList>
            <person name="Patra A.K."/>
            <person name="Ho P.T."/>
            <person name="Jun S."/>
            <person name="Lee S.J."/>
            <person name="Kim Y."/>
            <person name="Won Y.J."/>
        </authorList>
    </citation>
    <scope>NUCLEOTIDE SEQUENCE [LARGE SCALE GENOMIC DNA]</scope>
    <source>
        <strain evidence="2">Wonlab-2016</strain>
    </source>
</reference>
<dbReference type="EMBL" id="JACVVK020000295">
    <property type="protein sequence ID" value="KAK7479800.1"/>
    <property type="molecule type" value="Genomic_DNA"/>
</dbReference>
<name>A0ABD0JYZ3_9CAEN</name>
<sequence length="210" mass="23447">MNDGLSVITASVSAETDFYIKTRNCRSNLPGIPGGLVDPGLAHLKIATLQNCWLGLRLATKAGQSAVYKTRGSENREGGKKSVASPERYLKQKMPLIQSGKVAKRKPKGIEIRDYRREQKAHTQKTRYRERTSREPPKLPKPVIVKADYVVGKLVRQVRKPAKESQCSVALHCMQTWHQLPSVLVGEEHQTDRVEVTPGEGLTDRGVKVR</sequence>
<comment type="caution">
    <text evidence="2">The sequence shown here is derived from an EMBL/GenBank/DDBJ whole genome shotgun (WGS) entry which is preliminary data.</text>
</comment>
<gene>
    <name evidence="2" type="ORF">BaRGS_00028980</name>
</gene>
<feature type="compositionally biased region" description="Basic and acidic residues" evidence="1">
    <location>
        <begin position="118"/>
        <end position="138"/>
    </location>
</feature>
<dbReference type="Proteomes" id="UP001519460">
    <property type="component" value="Unassembled WGS sequence"/>
</dbReference>
<feature type="region of interest" description="Disordered" evidence="1">
    <location>
        <begin position="189"/>
        <end position="210"/>
    </location>
</feature>
<evidence type="ECO:0000313" key="2">
    <source>
        <dbReference type="EMBL" id="KAK7479800.1"/>
    </source>
</evidence>
<evidence type="ECO:0000313" key="3">
    <source>
        <dbReference type="Proteomes" id="UP001519460"/>
    </source>
</evidence>
<dbReference type="AlphaFoldDB" id="A0ABD0JYZ3"/>
<feature type="region of interest" description="Disordered" evidence="1">
    <location>
        <begin position="118"/>
        <end position="139"/>
    </location>
</feature>
<keyword evidence="3" id="KW-1185">Reference proteome</keyword>
<organism evidence="2 3">
    <name type="scientific">Batillaria attramentaria</name>
    <dbReference type="NCBI Taxonomy" id="370345"/>
    <lineage>
        <taxon>Eukaryota</taxon>
        <taxon>Metazoa</taxon>
        <taxon>Spiralia</taxon>
        <taxon>Lophotrochozoa</taxon>
        <taxon>Mollusca</taxon>
        <taxon>Gastropoda</taxon>
        <taxon>Caenogastropoda</taxon>
        <taxon>Sorbeoconcha</taxon>
        <taxon>Cerithioidea</taxon>
        <taxon>Batillariidae</taxon>
        <taxon>Batillaria</taxon>
    </lineage>
</organism>
<proteinExistence type="predicted"/>
<evidence type="ECO:0000256" key="1">
    <source>
        <dbReference type="SAM" id="MobiDB-lite"/>
    </source>
</evidence>
<accession>A0ABD0JYZ3</accession>